<reference evidence="3" key="1">
    <citation type="submission" date="2022-06" db="EMBL/GenBank/DDBJ databases">
        <title>Rothia sp. isolated from sandalwood seedling.</title>
        <authorList>
            <person name="Tuikhar N."/>
            <person name="Kirdat K."/>
            <person name="Thorat V."/>
            <person name="Swetha P."/>
            <person name="Padma S."/>
            <person name="Sundararaj R."/>
            <person name="Yadav A."/>
        </authorList>
    </citation>
    <scope>NUCLEOTIDE SEQUENCE</scope>
    <source>
        <strain evidence="3">AR01</strain>
    </source>
</reference>
<dbReference type="AlphaFoldDB" id="A0A9X2KIB2"/>
<gene>
    <name evidence="3" type="ORF">NBM05_12130</name>
</gene>
<keyword evidence="1" id="KW-0812">Transmembrane</keyword>
<keyword evidence="4" id="KW-1185">Reference proteome</keyword>
<organism evidence="3 4">
    <name type="scientific">Rothia santali</name>
    <dbReference type="NCBI Taxonomy" id="2949643"/>
    <lineage>
        <taxon>Bacteria</taxon>
        <taxon>Bacillati</taxon>
        <taxon>Actinomycetota</taxon>
        <taxon>Actinomycetes</taxon>
        <taxon>Micrococcales</taxon>
        <taxon>Micrococcaceae</taxon>
        <taxon>Rothia</taxon>
    </lineage>
</organism>
<dbReference type="EMBL" id="JANAFB010000035">
    <property type="protein sequence ID" value="MCP3426727.1"/>
    <property type="molecule type" value="Genomic_DNA"/>
</dbReference>
<keyword evidence="1" id="KW-1133">Transmembrane helix</keyword>
<protein>
    <submittedName>
        <fullName evidence="3">DUF4190 domain-containing protein</fullName>
    </submittedName>
</protein>
<keyword evidence="1" id="KW-0472">Membrane</keyword>
<evidence type="ECO:0000259" key="2">
    <source>
        <dbReference type="Pfam" id="PF13828"/>
    </source>
</evidence>
<feature type="transmembrane region" description="Helical" evidence="1">
    <location>
        <begin position="46"/>
        <end position="72"/>
    </location>
</feature>
<dbReference type="Proteomes" id="UP001139502">
    <property type="component" value="Unassembled WGS sequence"/>
</dbReference>
<dbReference type="InterPro" id="IPR025241">
    <property type="entry name" value="DUF4190"/>
</dbReference>
<dbReference type="Pfam" id="PF13828">
    <property type="entry name" value="DUF4190"/>
    <property type="match status" value="1"/>
</dbReference>
<proteinExistence type="predicted"/>
<accession>A0A9X2KIB2</accession>
<sequence>MAQTALVLGVLGIVVSISGLVLGPIALSQAERAEDAGADATAGRVLGWLATAFGGLTALSVGLNIVFLIVVLPRFLGAWS</sequence>
<evidence type="ECO:0000256" key="1">
    <source>
        <dbReference type="SAM" id="Phobius"/>
    </source>
</evidence>
<evidence type="ECO:0000313" key="4">
    <source>
        <dbReference type="Proteomes" id="UP001139502"/>
    </source>
</evidence>
<name>A0A9X2KIB2_9MICC</name>
<feature type="domain" description="DUF4190" evidence="2">
    <location>
        <begin position="1"/>
        <end position="56"/>
    </location>
</feature>
<evidence type="ECO:0000313" key="3">
    <source>
        <dbReference type="EMBL" id="MCP3426727.1"/>
    </source>
</evidence>
<comment type="caution">
    <text evidence="3">The sequence shown here is derived from an EMBL/GenBank/DDBJ whole genome shotgun (WGS) entry which is preliminary data.</text>
</comment>
<dbReference type="RefSeq" id="WP_254167802.1">
    <property type="nucleotide sequence ID" value="NZ_JANAFB010000035.1"/>
</dbReference>